<evidence type="ECO:0000313" key="2">
    <source>
        <dbReference type="EMBL" id="RRQ04001.1"/>
    </source>
</evidence>
<gene>
    <name evidence="2" type="ORF">CXF42_05495</name>
</gene>
<evidence type="ECO:0008006" key="4">
    <source>
        <dbReference type="Google" id="ProtNLM"/>
    </source>
</evidence>
<keyword evidence="1" id="KW-0378">Hydrolase</keyword>
<comment type="caution">
    <text evidence="2">The sequence shown here is derived from an EMBL/GenBank/DDBJ whole genome shotgun (WGS) entry which is preliminary data.</text>
</comment>
<accession>A0A3R8PFB3</accession>
<dbReference type="GO" id="GO:0016787">
    <property type="term" value="F:hydrolase activity"/>
    <property type="evidence" value="ECO:0007669"/>
    <property type="project" value="UniProtKB-KW"/>
</dbReference>
<name>A0A3R8PFB3_9CORY</name>
<sequence length="302" mass="30999">MVGGAAMRWSWRVSRRRVTGVFAAGVLAGVGQVAAVSGASAAVPGGFPVTDVVISVPSTAQSAWWLPDVPFGWGIAQTGLAAAAAPRVVATTVNYDADWFLGLRSYEQSRQLGVDRTRQIVAEQARLHPQAKIHFTGMSEGADVAAHVIADIAAGAGPVGPERVGVSSLVGNPSRNLLAPRHGNAGNGSGLFAGLDYGSLTPLVLEVCNAGDVVCDTDDVAPRMYDDAVTSLITRNAPLAGQFAPDALGSLAQAWSLGSLAGRVADLPASAAGWVFHIVSYVPSGGFAAATDWIMSKIGRLS</sequence>
<dbReference type="AlphaFoldDB" id="A0A3R8PFB3"/>
<dbReference type="SUPFAM" id="SSF53474">
    <property type="entry name" value="alpha/beta-Hydrolases"/>
    <property type="match status" value="1"/>
</dbReference>
<protein>
    <recommendedName>
        <fullName evidence="4">Cutinase family protein</fullName>
    </recommendedName>
</protein>
<proteinExistence type="predicted"/>
<dbReference type="Pfam" id="PF01083">
    <property type="entry name" value="Cutinase"/>
    <property type="match status" value="1"/>
</dbReference>
<evidence type="ECO:0000313" key="3">
    <source>
        <dbReference type="Proteomes" id="UP000278422"/>
    </source>
</evidence>
<dbReference type="SMART" id="SM01110">
    <property type="entry name" value="Cutinase"/>
    <property type="match status" value="1"/>
</dbReference>
<dbReference type="Proteomes" id="UP000278422">
    <property type="component" value="Unassembled WGS sequence"/>
</dbReference>
<dbReference type="Gene3D" id="3.40.50.1820">
    <property type="entry name" value="alpha/beta hydrolase"/>
    <property type="match status" value="1"/>
</dbReference>
<keyword evidence="3" id="KW-1185">Reference proteome</keyword>
<evidence type="ECO:0000256" key="1">
    <source>
        <dbReference type="ARBA" id="ARBA00022801"/>
    </source>
</evidence>
<organism evidence="2 3">
    <name type="scientific">Corynebacterium bovis</name>
    <dbReference type="NCBI Taxonomy" id="36808"/>
    <lineage>
        <taxon>Bacteria</taxon>
        <taxon>Bacillati</taxon>
        <taxon>Actinomycetota</taxon>
        <taxon>Actinomycetes</taxon>
        <taxon>Mycobacteriales</taxon>
        <taxon>Corynebacteriaceae</taxon>
        <taxon>Corynebacterium</taxon>
    </lineage>
</organism>
<dbReference type="InterPro" id="IPR000675">
    <property type="entry name" value="Cutinase/axe"/>
</dbReference>
<dbReference type="InterPro" id="IPR029058">
    <property type="entry name" value="AB_hydrolase_fold"/>
</dbReference>
<reference evidence="2 3" key="1">
    <citation type="submission" date="2018-01" db="EMBL/GenBank/DDBJ databases">
        <title>Twenty Corynebacterium bovis Genomes.</title>
        <authorList>
            <person name="Gulvik C.A."/>
        </authorList>
    </citation>
    <scope>NUCLEOTIDE SEQUENCE [LARGE SCALE GENOMIC DNA]</scope>
    <source>
        <strain evidence="2 3">16-2004</strain>
    </source>
</reference>
<dbReference type="EMBL" id="PQNQ01000012">
    <property type="protein sequence ID" value="RRQ04001.1"/>
    <property type="molecule type" value="Genomic_DNA"/>
</dbReference>